<accession>A0AAI8TUW6</accession>
<evidence type="ECO:0000313" key="2">
    <source>
        <dbReference type="Proteomes" id="UP001241092"/>
    </source>
</evidence>
<sequence>MTQPATGTTWSGAGLSDLESRFLERGKLVNVLIRDARGTATDISPHNDDGTVRWSPFAADNTWRNDLFAFKRTNGLWRLNPDPNEGFHLAGAFAEGEGPSSQPNISNNDFMILQSNFPFDSDLTEEGEPFAFTAVETAKPLIRRLRNNLRLNADNGDVLVEVPGLPNAGWSRPLDGDNPGRQVLTVREYRKAGLPVYKVDGYSLAKLTDIGESSMDKEDSEAAELTYTPLPDGIFMGMVDGEYRPILKHTWVGGPGWAAILAAASWTATTAYVVGDIVKLAGGAILRATVAGTSAASAPTAPAVDATVVDGTVTWLRLA</sequence>
<dbReference type="RefSeq" id="WP_229480800.1">
    <property type="nucleotide sequence ID" value="NZ_AP027452.1"/>
</dbReference>
<reference evidence="1" key="1">
    <citation type="submission" date="2023-03" db="EMBL/GenBank/DDBJ databases">
        <title>Draft genome sequence of a Mycolicibacterium mageritense strain H4_3_1 isolated from a hybrid biological-inorganic system reactor.</title>
        <authorList>
            <person name="Feng X."/>
            <person name="Kazama D."/>
            <person name="Sato K."/>
            <person name="Kobayashi H."/>
        </authorList>
    </citation>
    <scope>NUCLEOTIDE SEQUENCE</scope>
    <source>
        <strain evidence="1">H4_3_1</strain>
    </source>
</reference>
<gene>
    <name evidence="1" type="ORF">hbim_05365</name>
</gene>
<dbReference type="Proteomes" id="UP001241092">
    <property type="component" value="Chromosome"/>
</dbReference>
<evidence type="ECO:0000313" key="1">
    <source>
        <dbReference type="EMBL" id="BDY31413.1"/>
    </source>
</evidence>
<proteinExistence type="predicted"/>
<dbReference type="EMBL" id="AP027452">
    <property type="protein sequence ID" value="BDY31413.1"/>
    <property type="molecule type" value="Genomic_DNA"/>
</dbReference>
<protein>
    <submittedName>
        <fullName evidence="1">Uncharacterized protein</fullName>
    </submittedName>
</protein>
<dbReference type="AlphaFoldDB" id="A0AAI8TUW6"/>
<name>A0AAI8TUW6_MYCME</name>
<organism evidence="1 2">
    <name type="scientific">Mycolicibacterium mageritense</name>
    <name type="common">Mycobacterium mageritense</name>
    <dbReference type="NCBI Taxonomy" id="53462"/>
    <lineage>
        <taxon>Bacteria</taxon>
        <taxon>Bacillati</taxon>
        <taxon>Actinomycetota</taxon>
        <taxon>Actinomycetes</taxon>
        <taxon>Mycobacteriales</taxon>
        <taxon>Mycobacteriaceae</taxon>
        <taxon>Mycolicibacterium</taxon>
    </lineage>
</organism>